<gene>
    <name evidence="3" type="ORF">GF359_00565</name>
</gene>
<evidence type="ECO:0000256" key="1">
    <source>
        <dbReference type="ARBA" id="ARBA00023002"/>
    </source>
</evidence>
<dbReference type="InterPro" id="IPR052198">
    <property type="entry name" value="IorB_Oxidoreductase"/>
</dbReference>
<accession>A0A9D5K8P4</accession>
<organism evidence="3 4">
    <name type="scientific">candidate division WOR-3 bacterium</name>
    <dbReference type="NCBI Taxonomy" id="2052148"/>
    <lineage>
        <taxon>Bacteria</taxon>
        <taxon>Bacteria division WOR-3</taxon>
    </lineage>
</organism>
<evidence type="ECO:0000259" key="2">
    <source>
        <dbReference type="Pfam" id="PF01558"/>
    </source>
</evidence>
<dbReference type="InterPro" id="IPR019752">
    <property type="entry name" value="Pyrv/ketoisovalerate_OxRed_cat"/>
</dbReference>
<reference evidence="3" key="1">
    <citation type="submission" date="2019-11" db="EMBL/GenBank/DDBJ databases">
        <title>Microbial mats filling the niche in hypersaline microbial mats.</title>
        <authorList>
            <person name="Wong H.L."/>
            <person name="Macleod F.I."/>
            <person name="White R.A. III"/>
            <person name="Burns B.P."/>
        </authorList>
    </citation>
    <scope>NUCLEOTIDE SEQUENCE</scope>
    <source>
        <strain evidence="3">Bin_327</strain>
    </source>
</reference>
<dbReference type="AlphaFoldDB" id="A0A9D5K8P4"/>
<feature type="domain" description="Pyruvate/ketoisovalerate oxidoreductase catalytic" evidence="2">
    <location>
        <begin position="16"/>
        <end position="193"/>
    </location>
</feature>
<comment type="caution">
    <text evidence="3">The sequence shown here is derived from an EMBL/GenBank/DDBJ whole genome shotgun (WGS) entry which is preliminary data.</text>
</comment>
<protein>
    <submittedName>
        <fullName evidence="3">Indolepyruvate oxidoreductase subunit beta</fullName>
    </submittedName>
</protein>
<dbReference type="PANTHER" id="PTHR43854:SF1">
    <property type="entry name" value="INDOLEPYRUVATE OXIDOREDUCTASE SUBUNIT IORB"/>
    <property type="match status" value="1"/>
</dbReference>
<dbReference type="Gene3D" id="3.40.920.10">
    <property type="entry name" value="Pyruvate-ferredoxin oxidoreductase, PFOR, domain III"/>
    <property type="match status" value="1"/>
</dbReference>
<dbReference type="PANTHER" id="PTHR43854">
    <property type="entry name" value="INDOLEPYRUVATE OXIDOREDUCTASE SUBUNIT IORB"/>
    <property type="match status" value="1"/>
</dbReference>
<sequence length="198" mass="22020">MPQKTKTTNIFVAGVGGQGILKFSNLLCEVAMNAGLDVKKSEIHGMAQRGGSVTTHVRFGKKVYSPLIPQGSADFLISMEHLEAVRHIRFLNREKGRLIYDPYEIAPPEVYTAQREYPADVEDRIIKFAPNRISIPAFENALKIKNPRAQNVIMLGALSTCLDFTDSLYEDVIKAGFKEKYVESNLKAFKLGKELASG</sequence>
<dbReference type="EMBL" id="WJKJ01000016">
    <property type="protein sequence ID" value="MBD3363685.1"/>
    <property type="molecule type" value="Genomic_DNA"/>
</dbReference>
<proteinExistence type="predicted"/>
<dbReference type="Pfam" id="PF01558">
    <property type="entry name" value="POR"/>
    <property type="match status" value="1"/>
</dbReference>
<evidence type="ECO:0000313" key="3">
    <source>
        <dbReference type="EMBL" id="MBD3363685.1"/>
    </source>
</evidence>
<evidence type="ECO:0000313" key="4">
    <source>
        <dbReference type="Proteomes" id="UP000630660"/>
    </source>
</evidence>
<dbReference type="GO" id="GO:0016903">
    <property type="term" value="F:oxidoreductase activity, acting on the aldehyde or oxo group of donors"/>
    <property type="evidence" value="ECO:0007669"/>
    <property type="project" value="InterPro"/>
</dbReference>
<dbReference type="SUPFAM" id="SSF53323">
    <property type="entry name" value="Pyruvate-ferredoxin oxidoreductase, PFOR, domain III"/>
    <property type="match status" value="1"/>
</dbReference>
<dbReference type="InterPro" id="IPR002869">
    <property type="entry name" value="Pyrv_flavodox_OxRed_cen"/>
</dbReference>
<dbReference type="Proteomes" id="UP000630660">
    <property type="component" value="Unassembled WGS sequence"/>
</dbReference>
<name>A0A9D5K8P4_UNCW3</name>
<keyword evidence="1" id="KW-0560">Oxidoreductase</keyword>